<name>A0A6S7H7H2_PARCT</name>
<dbReference type="InterPro" id="IPR039925">
    <property type="entry name" value="RNF37_RING-Ubox"/>
</dbReference>
<protein>
    <submittedName>
        <fullName evidence="2">RING finger 37</fullName>
    </submittedName>
</protein>
<proteinExistence type="predicted"/>
<feature type="region of interest" description="Disordered" evidence="1">
    <location>
        <begin position="443"/>
        <end position="478"/>
    </location>
</feature>
<dbReference type="Proteomes" id="UP001152795">
    <property type="component" value="Unassembled WGS sequence"/>
</dbReference>
<reference evidence="2" key="1">
    <citation type="submission" date="2020-04" db="EMBL/GenBank/DDBJ databases">
        <authorList>
            <person name="Alioto T."/>
            <person name="Alioto T."/>
            <person name="Gomez Garrido J."/>
        </authorList>
    </citation>
    <scope>NUCLEOTIDE SEQUENCE</scope>
    <source>
        <strain evidence="2">A484AB</strain>
    </source>
</reference>
<dbReference type="SUPFAM" id="SSF57850">
    <property type="entry name" value="RING/U-box"/>
    <property type="match status" value="1"/>
</dbReference>
<dbReference type="GO" id="GO:0005634">
    <property type="term" value="C:nucleus"/>
    <property type="evidence" value="ECO:0007669"/>
    <property type="project" value="TreeGrafter"/>
</dbReference>
<comment type="caution">
    <text evidence="2">The sequence shown here is derived from an EMBL/GenBank/DDBJ whole genome shotgun (WGS) entry which is preliminary data.</text>
</comment>
<dbReference type="PANTHER" id="PTHR13492">
    <property type="entry name" value="RING FINGER PROTEIN 37"/>
    <property type="match status" value="1"/>
</dbReference>
<feature type="compositionally biased region" description="Polar residues" evidence="1">
    <location>
        <begin position="469"/>
        <end position="478"/>
    </location>
</feature>
<organism evidence="2 3">
    <name type="scientific">Paramuricea clavata</name>
    <name type="common">Red gorgonian</name>
    <name type="synonym">Violescent sea-whip</name>
    <dbReference type="NCBI Taxonomy" id="317549"/>
    <lineage>
        <taxon>Eukaryota</taxon>
        <taxon>Metazoa</taxon>
        <taxon>Cnidaria</taxon>
        <taxon>Anthozoa</taxon>
        <taxon>Octocorallia</taxon>
        <taxon>Malacalcyonacea</taxon>
        <taxon>Plexauridae</taxon>
        <taxon>Paramuricea</taxon>
    </lineage>
</organism>
<dbReference type="PROSITE" id="PS00518">
    <property type="entry name" value="ZF_RING_1"/>
    <property type="match status" value="1"/>
</dbReference>
<evidence type="ECO:0000256" key="1">
    <source>
        <dbReference type="SAM" id="MobiDB-lite"/>
    </source>
</evidence>
<dbReference type="EMBL" id="CACRXK020003444">
    <property type="protein sequence ID" value="CAB3998809.1"/>
    <property type="molecule type" value="Genomic_DNA"/>
</dbReference>
<dbReference type="SMART" id="SM00504">
    <property type="entry name" value="Ubox"/>
    <property type="match status" value="1"/>
</dbReference>
<dbReference type="PANTHER" id="PTHR13492:SF2">
    <property type="entry name" value="RING FINGER PROTEIN 37"/>
    <property type="match status" value="1"/>
</dbReference>
<dbReference type="CDD" id="cd16660">
    <property type="entry name" value="RING-Ubox_RNF37"/>
    <property type="match status" value="1"/>
</dbReference>
<sequence>MITDFCNALWDTRIESDTISSDGYEVCNLISRDGAKKQRGFLAERFVKPVISILISFPFPIDVCAINVNPQVGGQKICGLEILSASLKYCNVQNKKQNINGDTIKSTLNSEAVTAKSNDHVFHSYQHVLNVNNIKQEFNSFFNQILRTQLAEGKVGHFLNPCFRDAVNADFNSRITGSSPSNSQICNLQQGNQLHNTSHLWIRITQVHKGSVPCLGALEVVGKPAKNNNEFVMNYARFITLRLKQERENCKGLVNASTETNLSANNACKSERATDPCHEPSLVDNVPSEFVDPITFNIMPLPILLPSGNTIDNSTLEKHIAMERNFGRQPCDPFTGIPLGSNVVPNAALKYRIDNFLLSADIKVDELGRTVGSSSDCKSTARLKFDAILKQDKNKIQPVGKRKACPINLKQPPLKKQNAENDGHISGKPNSLDEALENVLSVGQKPTNTPSVKASSLVPSSSLHHNESGPRNIQFTNSGNPDNEGCVHQEQTDTLFRLPCQHVICRQCLTCAVQMKQCLQCQVNFEKKDVVRVHCRRTLQIETV</sequence>
<dbReference type="InterPro" id="IPR045696">
    <property type="entry name" value="Ubox5_N"/>
</dbReference>
<dbReference type="AlphaFoldDB" id="A0A6S7H7H2"/>
<gene>
    <name evidence="2" type="ORF">PACLA_8A084812</name>
</gene>
<dbReference type="OrthoDB" id="20295at2759"/>
<dbReference type="Gene3D" id="3.30.40.10">
    <property type="entry name" value="Zinc/RING finger domain, C3HC4 (zinc finger)"/>
    <property type="match status" value="1"/>
</dbReference>
<dbReference type="Pfam" id="PF19318">
    <property type="entry name" value="DUF5918"/>
    <property type="match status" value="1"/>
</dbReference>
<evidence type="ECO:0000313" key="2">
    <source>
        <dbReference type="EMBL" id="CAB3998809.1"/>
    </source>
</evidence>
<feature type="region of interest" description="Disordered" evidence="1">
    <location>
        <begin position="400"/>
        <end position="430"/>
    </location>
</feature>
<dbReference type="Pfam" id="PF04564">
    <property type="entry name" value="U-box"/>
    <property type="match status" value="1"/>
</dbReference>
<dbReference type="InterPro" id="IPR039847">
    <property type="entry name" value="Ubox5"/>
</dbReference>
<dbReference type="InterPro" id="IPR003613">
    <property type="entry name" value="Ubox_domain"/>
</dbReference>
<dbReference type="GO" id="GO:0031625">
    <property type="term" value="F:ubiquitin protein ligase binding"/>
    <property type="evidence" value="ECO:0007669"/>
    <property type="project" value="TreeGrafter"/>
</dbReference>
<dbReference type="GO" id="GO:0034450">
    <property type="term" value="F:ubiquitin-ubiquitin ligase activity"/>
    <property type="evidence" value="ECO:0007669"/>
    <property type="project" value="TreeGrafter"/>
</dbReference>
<keyword evidence="3" id="KW-1185">Reference proteome</keyword>
<accession>A0A6S7H7H2</accession>
<dbReference type="InterPro" id="IPR017907">
    <property type="entry name" value="Znf_RING_CS"/>
</dbReference>
<dbReference type="InterPro" id="IPR013083">
    <property type="entry name" value="Znf_RING/FYVE/PHD"/>
</dbReference>
<feature type="compositionally biased region" description="Low complexity" evidence="1">
    <location>
        <begin position="450"/>
        <end position="463"/>
    </location>
</feature>
<dbReference type="GO" id="GO:0000209">
    <property type="term" value="P:protein polyubiquitination"/>
    <property type="evidence" value="ECO:0007669"/>
    <property type="project" value="TreeGrafter"/>
</dbReference>
<evidence type="ECO:0000313" key="3">
    <source>
        <dbReference type="Proteomes" id="UP001152795"/>
    </source>
</evidence>